<dbReference type="AlphaFoldDB" id="A0A4Z2E139"/>
<sequence length="48" mass="4975">MTSASSPSSSCVSAPWSRTAARCCPAWRGCARTTWGGASCWRTPGPPS</sequence>
<proteinExistence type="predicted"/>
<reference evidence="1 2" key="1">
    <citation type="submission" date="2019-03" db="EMBL/GenBank/DDBJ databases">
        <title>First draft genome of Liparis tanakae, snailfish: a comprehensive survey of snailfish specific genes.</title>
        <authorList>
            <person name="Kim W."/>
            <person name="Song I."/>
            <person name="Jeong J.-H."/>
            <person name="Kim D."/>
            <person name="Kim S."/>
            <person name="Ryu S."/>
            <person name="Song J.Y."/>
            <person name="Lee S.K."/>
        </authorList>
    </citation>
    <scope>NUCLEOTIDE SEQUENCE [LARGE SCALE GENOMIC DNA]</scope>
    <source>
        <tissue evidence="1">Muscle</tissue>
    </source>
</reference>
<organism evidence="1 2">
    <name type="scientific">Liparis tanakae</name>
    <name type="common">Tanaka's snailfish</name>
    <dbReference type="NCBI Taxonomy" id="230148"/>
    <lineage>
        <taxon>Eukaryota</taxon>
        <taxon>Metazoa</taxon>
        <taxon>Chordata</taxon>
        <taxon>Craniata</taxon>
        <taxon>Vertebrata</taxon>
        <taxon>Euteleostomi</taxon>
        <taxon>Actinopterygii</taxon>
        <taxon>Neopterygii</taxon>
        <taxon>Teleostei</taxon>
        <taxon>Neoteleostei</taxon>
        <taxon>Acanthomorphata</taxon>
        <taxon>Eupercaria</taxon>
        <taxon>Perciformes</taxon>
        <taxon>Cottioidei</taxon>
        <taxon>Cottales</taxon>
        <taxon>Liparidae</taxon>
        <taxon>Liparis</taxon>
    </lineage>
</organism>
<evidence type="ECO:0000313" key="1">
    <source>
        <dbReference type="EMBL" id="TNN22556.1"/>
    </source>
</evidence>
<comment type="caution">
    <text evidence="1">The sequence shown here is derived from an EMBL/GenBank/DDBJ whole genome shotgun (WGS) entry which is preliminary data.</text>
</comment>
<gene>
    <name evidence="1" type="ORF">EYF80_067330</name>
</gene>
<keyword evidence="2" id="KW-1185">Reference proteome</keyword>
<evidence type="ECO:0000313" key="2">
    <source>
        <dbReference type="Proteomes" id="UP000314294"/>
    </source>
</evidence>
<name>A0A4Z2E139_9TELE</name>
<dbReference type="EMBL" id="SRLO01021917">
    <property type="protein sequence ID" value="TNN22556.1"/>
    <property type="molecule type" value="Genomic_DNA"/>
</dbReference>
<protein>
    <submittedName>
        <fullName evidence="1">Uncharacterized protein</fullName>
    </submittedName>
</protein>
<dbReference type="Proteomes" id="UP000314294">
    <property type="component" value="Unassembled WGS sequence"/>
</dbReference>
<accession>A0A4Z2E139</accession>